<proteinExistence type="predicted"/>
<keyword evidence="3" id="KW-1185">Reference proteome</keyword>
<evidence type="ECO:0000256" key="1">
    <source>
        <dbReference type="SAM" id="MobiDB-lite"/>
    </source>
</evidence>
<feature type="region of interest" description="Disordered" evidence="1">
    <location>
        <begin position="377"/>
        <end position="398"/>
    </location>
</feature>
<evidence type="ECO:0000313" key="2">
    <source>
        <dbReference type="EMBL" id="KAG8386446.1"/>
    </source>
</evidence>
<dbReference type="AlphaFoldDB" id="A0AAV6Y0Q3"/>
<sequence>MIHLKTIGRRQLRTLLKLQTPSNHLNNPKPQNPFFLISSNSFEHSFLSSIHCRPFSLSAQSLINSEEKSQKSKQPLSVFFKEAVGLSESTDKTVFEVEDDAVNASLKKNLIKLEEEVRSLNKKRHEKGGAVKPPSGKGKLIAKNEAKRSLWALFADDKKREEVTLIEPIRTDFGNEDPMVHKELSSDMQMFARHLYVEGYLKTASFAPKDRFDPTCFEVSYAREFLKYAAVKFGKDHQEISKWLSASDLKKVALFGCPSLGQRSIYAAKHMRKFFEIEEHKASLPKVHAERVVQARKYRIAEISQRVAFGPFSISAQSVINSEEKSQKSKQPLSVFFKEAVGLSESTDKTVFEDEDDAKNASLKKNLRKLEEEVMSLNKKRHEKGEAPKPPSGKGKLIEKNEAKRSLWAFFADDKKREEVTLIEPIRTDFGNEDPMVHKELSPDMQMFARHLYVEGYLKTASFAPKDKFDPTCFEVSYAREFLKYAAVKFGKDHQEIAKWLSASDLKKVEPFSGAHLLDRRVSMLLNICANSLKSRNTRRVCQKCTLKESCKHANIVSQKSPKELHLGSVTRVLAMYALESVPQQLVVPQEIKNPVSRLLKELGNLSQTVS</sequence>
<reference evidence="2" key="1">
    <citation type="submission" date="2019-10" db="EMBL/GenBank/DDBJ databases">
        <authorList>
            <person name="Zhang R."/>
            <person name="Pan Y."/>
            <person name="Wang J."/>
            <person name="Ma R."/>
            <person name="Yu S."/>
        </authorList>
    </citation>
    <scope>NUCLEOTIDE SEQUENCE</scope>
    <source>
        <strain evidence="2">LA-IB0</strain>
        <tissue evidence="2">Leaf</tissue>
    </source>
</reference>
<name>A0AAV6Y0Q3_9LAMI</name>
<comment type="caution">
    <text evidence="2">The sequence shown here is derived from an EMBL/GenBank/DDBJ whole genome shotgun (WGS) entry which is preliminary data.</text>
</comment>
<organism evidence="2 3">
    <name type="scientific">Buddleja alternifolia</name>
    <dbReference type="NCBI Taxonomy" id="168488"/>
    <lineage>
        <taxon>Eukaryota</taxon>
        <taxon>Viridiplantae</taxon>
        <taxon>Streptophyta</taxon>
        <taxon>Embryophyta</taxon>
        <taxon>Tracheophyta</taxon>
        <taxon>Spermatophyta</taxon>
        <taxon>Magnoliopsida</taxon>
        <taxon>eudicotyledons</taxon>
        <taxon>Gunneridae</taxon>
        <taxon>Pentapetalae</taxon>
        <taxon>asterids</taxon>
        <taxon>lamiids</taxon>
        <taxon>Lamiales</taxon>
        <taxon>Scrophulariaceae</taxon>
        <taxon>Buddlejeae</taxon>
        <taxon>Buddleja</taxon>
    </lineage>
</organism>
<dbReference type="EMBL" id="WHWC01000003">
    <property type="protein sequence ID" value="KAG8386446.1"/>
    <property type="molecule type" value="Genomic_DNA"/>
</dbReference>
<dbReference type="Proteomes" id="UP000826271">
    <property type="component" value="Unassembled WGS sequence"/>
</dbReference>
<accession>A0AAV6Y0Q3</accession>
<gene>
    <name evidence="2" type="ORF">BUALT_Bualt03G0149600</name>
</gene>
<protein>
    <submittedName>
        <fullName evidence="2">Uncharacterized protein</fullName>
    </submittedName>
</protein>
<evidence type="ECO:0000313" key="3">
    <source>
        <dbReference type="Proteomes" id="UP000826271"/>
    </source>
</evidence>